<dbReference type="PANTHER" id="PTHR43642:SF1">
    <property type="entry name" value="HYBRID SIGNAL TRANSDUCTION HISTIDINE KINASE G"/>
    <property type="match status" value="1"/>
</dbReference>
<dbReference type="AlphaFoldDB" id="A0A9K3LZ74"/>
<comment type="caution">
    <text evidence="2">The sequence shown here is derived from an EMBL/GenBank/DDBJ whole genome shotgun (WGS) entry which is preliminary data.</text>
</comment>
<evidence type="ECO:0000313" key="2">
    <source>
        <dbReference type="EMBL" id="KAG7370530.1"/>
    </source>
</evidence>
<protein>
    <submittedName>
        <fullName evidence="2">AAA ATPase domain containing protein</fullName>
    </submittedName>
</protein>
<dbReference type="PANTHER" id="PTHR43642">
    <property type="entry name" value="HYBRID SIGNAL TRANSDUCTION HISTIDINE KINASE G"/>
    <property type="match status" value="1"/>
</dbReference>
<reference evidence="2" key="2">
    <citation type="submission" date="2021-04" db="EMBL/GenBank/DDBJ databases">
        <authorList>
            <person name="Podell S."/>
        </authorList>
    </citation>
    <scope>NUCLEOTIDE SEQUENCE</scope>
    <source>
        <strain evidence="2">Hildebrandi</strain>
    </source>
</reference>
<evidence type="ECO:0000259" key="1">
    <source>
        <dbReference type="Pfam" id="PF13191"/>
    </source>
</evidence>
<dbReference type="OrthoDB" id="56550at2759"/>
<gene>
    <name evidence="2" type="ORF">IV203_019100</name>
</gene>
<dbReference type="Pfam" id="PF13191">
    <property type="entry name" value="AAA_16"/>
    <property type="match status" value="1"/>
</dbReference>
<dbReference type="EMBL" id="JAGRRH010000004">
    <property type="protein sequence ID" value="KAG7370530.1"/>
    <property type="molecule type" value="Genomic_DNA"/>
</dbReference>
<dbReference type="InterPro" id="IPR041664">
    <property type="entry name" value="AAA_16"/>
</dbReference>
<feature type="domain" description="Orc1-like AAA ATPase" evidence="1">
    <location>
        <begin position="86"/>
        <end position="285"/>
    </location>
</feature>
<sequence length="1091" mass="122475">MEGFKLSVTGNLGPCLDPKSTSISSSFAWGKKSFKKSSNVPSMTIDQLRFAELQLHGRNKEQQMLLDFLRENYQTNGKSRQEQHKHSHAKQVVLVSGVSGVGKTRLIQDILTQPVEVDMCGVFAIGKYDLQQQTAEPYLGIVSACQEMLRKMVDSDGGTNSFASPETLDGIRSDLLNDLGQNGLSLLVRVLPLVSKILGVGEELKLESSTESKTWIQEQLASNEGKMNEAKAKLHFAFRVFFRTFCKHLPLVVMALDDLQWADTASIELLSDLLADRAVQNLMLVFLYRSDESDYATLIANISEELRDKESKQMVKLMKIDVGRLFENDVNSIILDLLSMDSSTATVDLAALCCRRTGGNVSFLLAFLRMLKDNGYLEYNFGLLKWTWDLEKIESETVATTNVVELTKFKMSSFTKDYQTLLALSSCLGLSFEKKDLDIVSCGKYSTDDFLAVAQEEGMLEMLAGQKSMRYRWTHDSIQEAAASLIPTNESLKFKYDVGKLLLSGISEKDTGRYLFVILGLLNPFALTTDNLAVDERLKLANLNYLASTQSSKLSSISSTSNFVKSGIAFLPEGHWQSHTELSLGLFTIATEVESAQMHEQAMNWYASKVIQQDHLTILDKLRVYRAQIQYWGMNSDDKSVELCLAVLDQLGCRFPRSSLLQTISLIFSLMKYQRQLKKRTIQEISNLPIVTSPEIRELGSMINELSLHAYGTGETTLSGLCTIKQLSITLEKGINGSSYYGFVTLAPFFMVAFNDLKATSQIASYADAMQMREHGNLSTAGFNMVQGCFNLPWGHTWSHSLSVLRKGYQNGMREGQLRNGLFCIVASLWTCFIAQVHLPTLKSDIEVYMRQTMELDTGLPLNNTILLKRSVEMLLDDSEQTEGRQSLLEEAGSFIGDDKFNSAMANVFQGQIYYATGDHQKGTALALKTGILLKKLLSASANMPSIFHQSFSLYVSAQDTKSWRTRRRFRSLAKKRHDILRKWAKDGCPNVVHYVTILDSEVAILNGLDKKVVEDLYQKAIVLSARGGMILDAAVANERLGRFFEGLGDTIESGRRFEQAIRYYEDYGLMSRAMYLQKQYRNHISSWSLR</sequence>
<name>A0A9K3LZ74_9STRA</name>
<keyword evidence="3" id="KW-1185">Reference proteome</keyword>
<organism evidence="2 3">
    <name type="scientific">Nitzschia inconspicua</name>
    <dbReference type="NCBI Taxonomy" id="303405"/>
    <lineage>
        <taxon>Eukaryota</taxon>
        <taxon>Sar</taxon>
        <taxon>Stramenopiles</taxon>
        <taxon>Ochrophyta</taxon>
        <taxon>Bacillariophyta</taxon>
        <taxon>Bacillariophyceae</taxon>
        <taxon>Bacillariophycidae</taxon>
        <taxon>Bacillariales</taxon>
        <taxon>Bacillariaceae</taxon>
        <taxon>Nitzschia</taxon>
    </lineage>
</organism>
<reference evidence="2" key="1">
    <citation type="journal article" date="2021" name="Sci. Rep.">
        <title>Diploid genomic architecture of Nitzschia inconspicua, an elite biomass production diatom.</title>
        <authorList>
            <person name="Oliver A."/>
            <person name="Podell S."/>
            <person name="Pinowska A."/>
            <person name="Traller J.C."/>
            <person name="Smith S.R."/>
            <person name="McClure R."/>
            <person name="Beliaev A."/>
            <person name="Bohutskyi P."/>
            <person name="Hill E.A."/>
            <person name="Rabines A."/>
            <person name="Zheng H."/>
            <person name="Allen L.Z."/>
            <person name="Kuo A."/>
            <person name="Grigoriev I.V."/>
            <person name="Allen A.E."/>
            <person name="Hazlebeck D."/>
            <person name="Allen E.E."/>
        </authorList>
    </citation>
    <scope>NUCLEOTIDE SEQUENCE</scope>
    <source>
        <strain evidence="2">Hildebrandi</strain>
    </source>
</reference>
<evidence type="ECO:0000313" key="3">
    <source>
        <dbReference type="Proteomes" id="UP000693970"/>
    </source>
</evidence>
<accession>A0A9K3LZ74</accession>
<proteinExistence type="predicted"/>
<dbReference type="InterPro" id="IPR053159">
    <property type="entry name" value="Hybrid_Histidine_Kinase"/>
</dbReference>
<dbReference type="Proteomes" id="UP000693970">
    <property type="component" value="Unassembled WGS sequence"/>
</dbReference>